<keyword evidence="22" id="KW-0539">Nucleus</keyword>
<dbReference type="Proteomes" id="UP000711488">
    <property type="component" value="Unassembled WGS sequence"/>
</dbReference>
<keyword evidence="18" id="KW-0805">Transcription regulation</keyword>
<evidence type="ECO:0000256" key="6">
    <source>
        <dbReference type="ARBA" id="ARBA00022499"/>
    </source>
</evidence>
<comment type="catalytic activity">
    <reaction evidence="25">
        <text>NAD(+) + (ADP-D-ribosyl)n-acceptor = nicotinamide + (ADP-D-ribosyl)n+1-acceptor + H(+).</text>
        <dbReference type="EC" id="2.4.2.30"/>
    </reaction>
</comment>
<dbReference type="GO" id="GO:0006302">
    <property type="term" value="P:double-strand break repair"/>
    <property type="evidence" value="ECO:0007669"/>
    <property type="project" value="TreeGrafter"/>
</dbReference>
<evidence type="ECO:0000256" key="7">
    <source>
        <dbReference type="ARBA" id="ARBA00022533"/>
    </source>
</evidence>
<evidence type="ECO:0000256" key="14">
    <source>
        <dbReference type="ARBA" id="ARBA00022765"/>
    </source>
</evidence>
<keyword evidence="12" id="KW-0479">Metal-binding</keyword>
<keyword evidence="9 29" id="KW-0328">Glycosyltransferase</keyword>
<evidence type="ECO:0000313" key="33">
    <source>
        <dbReference type="EMBL" id="KAA0190209.1"/>
    </source>
</evidence>
<comment type="catalytic activity">
    <reaction evidence="26">
        <text>L-histidyl-[protein] + NAD(+) = N(tele)-(ADP-D-ribosyl)-L-histidyl-[protein] + nicotinamide + H(+)</text>
        <dbReference type="Rhea" id="RHEA:72071"/>
        <dbReference type="Rhea" id="RHEA-COMP:9745"/>
        <dbReference type="Rhea" id="RHEA-COMP:18085"/>
        <dbReference type="ChEBI" id="CHEBI:15378"/>
        <dbReference type="ChEBI" id="CHEBI:17154"/>
        <dbReference type="ChEBI" id="CHEBI:29979"/>
        <dbReference type="ChEBI" id="CHEBI:57540"/>
        <dbReference type="ChEBI" id="CHEBI:191398"/>
    </reaction>
    <physiologicalReaction direction="left-to-right" evidence="26">
        <dbReference type="Rhea" id="RHEA:72072"/>
    </physiologicalReaction>
</comment>
<evidence type="ECO:0000256" key="9">
    <source>
        <dbReference type="ARBA" id="ARBA00022676"/>
    </source>
</evidence>
<reference evidence="33" key="2">
    <citation type="journal article" date="2018" name="Environ. Sci. Technol.">
        <title>The Toxicogenome of Hyalella azteca: A Model for Sediment Ecotoxicology and Evolutionary Toxicology.</title>
        <authorList>
            <person name="Poynton H.C."/>
            <person name="Hasenbein S."/>
            <person name="Benoit J.B."/>
            <person name="Sepulveda M.S."/>
            <person name="Poelchau M.F."/>
            <person name="Hughes D.S.T."/>
            <person name="Murali S.C."/>
            <person name="Chen S."/>
            <person name="Glastad K.M."/>
            <person name="Goodisman M.A.D."/>
            <person name="Werren J.H."/>
            <person name="Vineis J.H."/>
            <person name="Bowen J.L."/>
            <person name="Friedrich M."/>
            <person name="Jones J."/>
            <person name="Robertson H.M."/>
            <person name="Feyereisen R."/>
            <person name="Mechler-Hickson A."/>
            <person name="Mathers N."/>
            <person name="Lee C.E."/>
            <person name="Colbourne J.K."/>
            <person name="Biales A."/>
            <person name="Johnston J.S."/>
            <person name="Wellborn G.A."/>
            <person name="Rosendale A.J."/>
            <person name="Cridge A.G."/>
            <person name="Munoz-Torres M.C."/>
            <person name="Bain P.A."/>
            <person name="Manny A.R."/>
            <person name="Major K.M."/>
            <person name="Lambert F.N."/>
            <person name="Vulpe C.D."/>
            <person name="Tuck P."/>
            <person name="Blalock B.J."/>
            <person name="Lin Y.Y."/>
            <person name="Smith M.E."/>
            <person name="Ochoa-Acuna H."/>
            <person name="Chen M.M."/>
            <person name="Childers C.P."/>
            <person name="Qu J."/>
            <person name="Dugan S."/>
            <person name="Lee S.L."/>
            <person name="Chao H."/>
            <person name="Dinh H."/>
            <person name="Han Y."/>
            <person name="Doddapaneni H."/>
            <person name="Worley K.C."/>
            <person name="Muzny D.M."/>
            <person name="Gibbs R.A."/>
            <person name="Richards S."/>
        </authorList>
    </citation>
    <scope>NUCLEOTIDE SEQUENCE</scope>
    <source>
        <strain evidence="33">HAZT.00-mixed</strain>
        <tissue evidence="33">Whole organism</tissue>
    </source>
</reference>
<evidence type="ECO:0000256" key="5">
    <source>
        <dbReference type="ARBA" id="ARBA00022490"/>
    </source>
</evidence>
<evidence type="ECO:0000256" key="11">
    <source>
        <dbReference type="ARBA" id="ARBA00022695"/>
    </source>
</evidence>
<keyword evidence="21" id="KW-0804">Transcription</keyword>
<evidence type="ECO:0000256" key="19">
    <source>
        <dbReference type="ARBA" id="ARBA00023027"/>
    </source>
</evidence>
<dbReference type="SMART" id="SM00773">
    <property type="entry name" value="WGR"/>
    <property type="match status" value="1"/>
</dbReference>
<evidence type="ECO:0000256" key="2">
    <source>
        <dbReference type="ARBA" id="ARBA00004514"/>
    </source>
</evidence>
<dbReference type="GO" id="GO:0070212">
    <property type="term" value="P:protein poly-ADP-ribosylation"/>
    <property type="evidence" value="ECO:0007669"/>
    <property type="project" value="TreeGrafter"/>
</dbReference>
<evidence type="ECO:0000256" key="26">
    <source>
        <dbReference type="ARBA" id="ARBA00048241"/>
    </source>
</evidence>
<evidence type="ECO:0000256" key="22">
    <source>
        <dbReference type="ARBA" id="ARBA00023242"/>
    </source>
</evidence>
<evidence type="ECO:0000256" key="12">
    <source>
        <dbReference type="ARBA" id="ARBA00022723"/>
    </source>
</evidence>
<comment type="catalytic activity">
    <reaction evidence="23">
        <text>L-glutamyl-[protein] + NAD(+) = 5-O-(ADP-D-ribosyl)-L-glutamyl-[protein] + nicotinamide</text>
        <dbReference type="Rhea" id="RHEA:58224"/>
        <dbReference type="Rhea" id="RHEA-COMP:10208"/>
        <dbReference type="Rhea" id="RHEA-COMP:15089"/>
        <dbReference type="ChEBI" id="CHEBI:17154"/>
        <dbReference type="ChEBI" id="CHEBI:29973"/>
        <dbReference type="ChEBI" id="CHEBI:57540"/>
        <dbReference type="ChEBI" id="CHEBI:142540"/>
    </reaction>
    <physiologicalReaction direction="left-to-right" evidence="23">
        <dbReference type="Rhea" id="RHEA:58225"/>
    </physiologicalReaction>
</comment>
<dbReference type="Gene3D" id="3.90.228.10">
    <property type="match status" value="2"/>
</dbReference>
<keyword evidence="13" id="KW-0677">Repeat</keyword>
<dbReference type="PROSITE" id="PS51977">
    <property type="entry name" value="WGR"/>
    <property type="match status" value="1"/>
</dbReference>
<comment type="catalytic activity">
    <reaction evidence="24">
        <text>L-aspartyl-[protein] + NAD(+) = 4-O-(ADP-D-ribosyl)-L-aspartyl-[protein] + nicotinamide</text>
        <dbReference type="Rhea" id="RHEA:54424"/>
        <dbReference type="Rhea" id="RHEA-COMP:9867"/>
        <dbReference type="Rhea" id="RHEA-COMP:13832"/>
        <dbReference type="ChEBI" id="CHEBI:17154"/>
        <dbReference type="ChEBI" id="CHEBI:29961"/>
        <dbReference type="ChEBI" id="CHEBI:57540"/>
        <dbReference type="ChEBI" id="CHEBI:138102"/>
    </reaction>
    <physiologicalReaction direction="left-to-right" evidence="24">
        <dbReference type="Rhea" id="RHEA:54425"/>
    </physiologicalReaction>
</comment>
<dbReference type="InterPro" id="IPR004102">
    <property type="entry name" value="Poly(ADP-ribose)pol_reg_dom"/>
</dbReference>
<keyword evidence="4" id="KW-0158">Chromosome</keyword>
<dbReference type="GO" id="GO:0003677">
    <property type="term" value="F:DNA binding"/>
    <property type="evidence" value="ECO:0007669"/>
    <property type="project" value="UniProtKB-KW"/>
</dbReference>
<dbReference type="Pfam" id="PF00644">
    <property type="entry name" value="PARP"/>
    <property type="match status" value="2"/>
</dbReference>
<dbReference type="InterPro" id="IPR050800">
    <property type="entry name" value="ARTD/PARP"/>
</dbReference>
<keyword evidence="17" id="KW-0391">Immunity</keyword>
<evidence type="ECO:0000256" key="8">
    <source>
        <dbReference type="ARBA" id="ARBA00022588"/>
    </source>
</evidence>
<dbReference type="SUPFAM" id="SSF56399">
    <property type="entry name" value="ADP-ribosylation"/>
    <property type="match status" value="2"/>
</dbReference>
<protein>
    <recommendedName>
        <fullName evidence="29">Poly [ADP-ribose] polymerase</fullName>
        <shortName evidence="29">PARP</shortName>
        <ecNumber evidence="29">2.4.2.-</ecNumber>
    </recommendedName>
</protein>
<dbReference type="GO" id="GO:0005730">
    <property type="term" value="C:nucleolus"/>
    <property type="evidence" value="ECO:0007669"/>
    <property type="project" value="UniProtKB-SubCell"/>
</dbReference>
<dbReference type="GO" id="GO:1990404">
    <property type="term" value="F:NAD+-protein mono-ADP-ribosyltransferase activity"/>
    <property type="evidence" value="ECO:0007669"/>
    <property type="project" value="TreeGrafter"/>
</dbReference>
<proteinExistence type="predicted"/>
<feature type="domain" description="PARP catalytic" evidence="30">
    <location>
        <begin position="212"/>
        <end position="490"/>
    </location>
</feature>
<evidence type="ECO:0000256" key="21">
    <source>
        <dbReference type="ARBA" id="ARBA00023163"/>
    </source>
</evidence>
<keyword evidence="8" id="KW-0399">Innate immunity</keyword>
<keyword evidence="14" id="KW-0013">ADP-ribosylation</keyword>
<keyword evidence="5" id="KW-0963">Cytoplasm</keyword>
<comment type="catalytic activity">
    <reaction evidence="27">
        <text>L-tyrosyl-[protein] + NAD(+) = O-(ADP-D-ribosyl)-L-tyrosyl-[protein] + nicotinamide + H(+)</text>
        <dbReference type="Rhea" id="RHEA:58236"/>
        <dbReference type="Rhea" id="RHEA-COMP:10136"/>
        <dbReference type="Rhea" id="RHEA-COMP:15092"/>
        <dbReference type="ChEBI" id="CHEBI:15378"/>
        <dbReference type="ChEBI" id="CHEBI:17154"/>
        <dbReference type="ChEBI" id="CHEBI:46858"/>
        <dbReference type="ChEBI" id="CHEBI:57540"/>
        <dbReference type="ChEBI" id="CHEBI:142557"/>
    </reaction>
    <physiologicalReaction direction="left-to-right" evidence="27">
        <dbReference type="Rhea" id="RHEA:58237"/>
    </physiologicalReaction>
</comment>
<dbReference type="InterPro" id="IPR036930">
    <property type="entry name" value="WGR_dom_sf"/>
</dbReference>
<evidence type="ECO:0000256" key="25">
    <source>
        <dbReference type="ARBA" id="ARBA00033987"/>
    </source>
</evidence>
<dbReference type="Gene3D" id="1.20.142.10">
    <property type="entry name" value="Poly(ADP-ribose) polymerase, regulatory domain"/>
    <property type="match status" value="1"/>
</dbReference>
<dbReference type="PANTHER" id="PTHR10459">
    <property type="entry name" value="DNA LIGASE"/>
    <property type="match status" value="1"/>
</dbReference>
<evidence type="ECO:0000256" key="28">
    <source>
        <dbReference type="ARBA" id="ARBA00048575"/>
    </source>
</evidence>
<dbReference type="CDD" id="cd01437">
    <property type="entry name" value="parp_like"/>
    <property type="match status" value="1"/>
</dbReference>
<evidence type="ECO:0000256" key="17">
    <source>
        <dbReference type="ARBA" id="ARBA00022859"/>
    </source>
</evidence>
<accession>A0A6A0GW90</accession>
<evidence type="ECO:0000256" key="18">
    <source>
        <dbReference type="ARBA" id="ARBA00023015"/>
    </source>
</evidence>
<evidence type="ECO:0000259" key="32">
    <source>
        <dbReference type="PROSITE" id="PS51977"/>
    </source>
</evidence>
<evidence type="ECO:0000256" key="23">
    <source>
        <dbReference type="ARBA" id="ARBA00024159"/>
    </source>
</evidence>
<evidence type="ECO:0000256" key="3">
    <source>
        <dbReference type="ARBA" id="ARBA00004604"/>
    </source>
</evidence>
<dbReference type="InterPro" id="IPR008893">
    <property type="entry name" value="WGR_domain"/>
</dbReference>
<name>A0A6A0GW90_HYAAZ</name>
<keyword evidence="10 29" id="KW-0808">Transferase</keyword>
<reference evidence="33" key="3">
    <citation type="submission" date="2019-06" db="EMBL/GenBank/DDBJ databases">
        <authorList>
            <person name="Poynton C."/>
            <person name="Hasenbein S."/>
            <person name="Benoit J.B."/>
            <person name="Sepulveda M.S."/>
            <person name="Poelchau M.F."/>
            <person name="Murali S.C."/>
            <person name="Chen S."/>
            <person name="Glastad K.M."/>
            <person name="Werren J.H."/>
            <person name="Vineis J.H."/>
            <person name="Bowen J.L."/>
            <person name="Friedrich M."/>
            <person name="Jones J."/>
            <person name="Robertson H.M."/>
            <person name="Feyereisen R."/>
            <person name="Mechler-Hickson A."/>
            <person name="Mathers N."/>
            <person name="Lee C.E."/>
            <person name="Colbourne J.K."/>
            <person name="Biales A."/>
            <person name="Johnston J.S."/>
            <person name="Wellborn G.A."/>
            <person name="Rosendale A.J."/>
            <person name="Cridge A.G."/>
            <person name="Munoz-Torres M.C."/>
            <person name="Bain P.A."/>
            <person name="Manny A.R."/>
            <person name="Major K.M."/>
            <person name="Lambert F.N."/>
            <person name="Vulpe C.D."/>
            <person name="Tuck P."/>
            <person name="Blalock B.J."/>
            <person name="Lin Y.-Y."/>
            <person name="Smith M.E."/>
            <person name="Ochoa-Acuna H."/>
            <person name="Chen M.-J.M."/>
            <person name="Childers C.P."/>
            <person name="Qu J."/>
            <person name="Dugan S."/>
            <person name="Lee S.L."/>
            <person name="Chao H."/>
            <person name="Dinh H."/>
            <person name="Han Y."/>
            <person name="Doddapaneni H."/>
            <person name="Worley K.C."/>
            <person name="Muzny D.M."/>
            <person name="Gibbs R.A."/>
            <person name="Richards S."/>
        </authorList>
    </citation>
    <scope>NUCLEOTIDE SEQUENCE</scope>
    <source>
        <strain evidence="33">HAZT.00-mixed</strain>
        <tissue evidence="33">Whole organism</tissue>
    </source>
</reference>
<dbReference type="PANTHER" id="PTHR10459:SF112">
    <property type="entry name" value="POLY [ADP-RIBOSE] POLYMERASE 1"/>
    <property type="match status" value="1"/>
</dbReference>
<dbReference type="GO" id="GO:0016779">
    <property type="term" value="F:nucleotidyltransferase activity"/>
    <property type="evidence" value="ECO:0007669"/>
    <property type="project" value="UniProtKB-KW"/>
</dbReference>
<keyword evidence="7" id="KW-0021">Allosteric enzyme</keyword>
<organism evidence="33">
    <name type="scientific">Hyalella azteca</name>
    <name type="common">Amphipod</name>
    <dbReference type="NCBI Taxonomy" id="294128"/>
    <lineage>
        <taxon>Eukaryota</taxon>
        <taxon>Metazoa</taxon>
        <taxon>Ecdysozoa</taxon>
        <taxon>Arthropoda</taxon>
        <taxon>Crustacea</taxon>
        <taxon>Multicrustacea</taxon>
        <taxon>Malacostraca</taxon>
        <taxon>Eumalacostraca</taxon>
        <taxon>Peracarida</taxon>
        <taxon>Amphipoda</taxon>
        <taxon>Senticaudata</taxon>
        <taxon>Talitrida</taxon>
        <taxon>Talitroidea</taxon>
        <taxon>Hyalellidae</taxon>
        <taxon>Hyalella</taxon>
    </lineage>
</organism>
<evidence type="ECO:0000256" key="27">
    <source>
        <dbReference type="ARBA" id="ARBA00048339"/>
    </source>
</evidence>
<gene>
    <name evidence="33" type="ORF">HAZT_HAZT008647</name>
</gene>
<keyword evidence="6" id="KW-1017">Isopeptide bond</keyword>
<evidence type="ECO:0000256" key="15">
    <source>
        <dbReference type="ARBA" id="ARBA00022771"/>
    </source>
</evidence>
<evidence type="ECO:0000256" key="20">
    <source>
        <dbReference type="ARBA" id="ARBA00023125"/>
    </source>
</evidence>
<evidence type="ECO:0000256" key="10">
    <source>
        <dbReference type="ARBA" id="ARBA00022679"/>
    </source>
</evidence>
<evidence type="ECO:0000259" key="31">
    <source>
        <dbReference type="PROSITE" id="PS51060"/>
    </source>
</evidence>
<dbReference type="PROSITE" id="PS51059">
    <property type="entry name" value="PARP_CATALYTIC"/>
    <property type="match status" value="1"/>
</dbReference>
<dbReference type="GO" id="GO:0005694">
    <property type="term" value="C:chromosome"/>
    <property type="evidence" value="ECO:0007669"/>
    <property type="project" value="UniProtKB-SubCell"/>
</dbReference>
<evidence type="ECO:0000259" key="30">
    <source>
        <dbReference type="PROSITE" id="PS51059"/>
    </source>
</evidence>
<feature type="domain" description="WGR" evidence="32">
    <location>
        <begin position="1"/>
        <end position="60"/>
    </location>
</feature>
<dbReference type="InterPro" id="IPR036616">
    <property type="entry name" value="Poly(ADP-ribose)pol_reg_dom_sf"/>
</dbReference>
<dbReference type="GO" id="GO:0008270">
    <property type="term" value="F:zinc ion binding"/>
    <property type="evidence" value="ECO:0007669"/>
    <property type="project" value="UniProtKB-KW"/>
</dbReference>
<dbReference type="EMBL" id="JQDR03013088">
    <property type="protein sequence ID" value="KAA0190209.1"/>
    <property type="molecule type" value="Genomic_DNA"/>
</dbReference>
<comment type="caution">
    <text evidence="33">The sequence shown here is derived from an EMBL/GenBank/DDBJ whole genome shotgun (WGS) entry which is preliminary data.</text>
</comment>
<dbReference type="Pfam" id="PF02877">
    <property type="entry name" value="PARP_reg"/>
    <property type="match status" value="1"/>
</dbReference>
<keyword evidence="11" id="KW-0548">Nucleotidyltransferase</keyword>
<keyword evidence="16" id="KW-0862">Zinc</keyword>
<dbReference type="AlphaFoldDB" id="A0A6A0GW90"/>
<evidence type="ECO:0000256" key="24">
    <source>
        <dbReference type="ARBA" id="ARBA00024164"/>
    </source>
</evidence>
<keyword evidence="15" id="KW-0863">Zinc-finger</keyword>
<reference evidence="33" key="1">
    <citation type="submission" date="2014-08" db="EMBL/GenBank/DDBJ databases">
        <authorList>
            <person name="Murali S."/>
            <person name="Richards S."/>
            <person name="Bandaranaike D."/>
            <person name="Bellair M."/>
            <person name="Blankenburg K."/>
            <person name="Chao H."/>
            <person name="Dinh H."/>
            <person name="Doddapaneni H."/>
            <person name="Dugan-Rocha S."/>
            <person name="Elkadiri S."/>
            <person name="Gnanaolivu R."/>
            <person name="Hughes D."/>
            <person name="Lee S."/>
            <person name="Li M."/>
            <person name="Ming W."/>
            <person name="Munidasa M."/>
            <person name="Muniz J."/>
            <person name="Nguyen L."/>
            <person name="Osuji N."/>
            <person name="Pu L.-L."/>
            <person name="Puazo M."/>
            <person name="Skinner E."/>
            <person name="Qu C."/>
            <person name="Quiroz J."/>
            <person name="Raj R."/>
            <person name="Weissenberger G."/>
            <person name="Xin Y."/>
            <person name="Zou X."/>
            <person name="Han Y."/>
            <person name="Worley K."/>
            <person name="Muzny D."/>
            <person name="Gibbs R."/>
        </authorList>
    </citation>
    <scope>NUCLEOTIDE SEQUENCE</scope>
    <source>
        <strain evidence="33">HAZT.00-mixed</strain>
        <tissue evidence="33">Whole organism</tissue>
    </source>
</reference>
<dbReference type="Pfam" id="PF05406">
    <property type="entry name" value="WGR"/>
    <property type="match status" value="1"/>
</dbReference>
<feature type="domain" description="PARP alpha-helical" evidence="31">
    <location>
        <begin position="82"/>
        <end position="201"/>
    </location>
</feature>
<keyword evidence="20" id="KW-0238">DNA-binding</keyword>
<dbReference type="FunFam" id="1.20.142.10:FF:000001">
    <property type="entry name" value="Poly [ADP-ribose] polymerase"/>
    <property type="match status" value="1"/>
</dbReference>
<comment type="catalytic activity">
    <reaction evidence="28">
        <text>L-seryl-[protein] + NAD(+) = O-(ADP-D-ribosyl)-L-seryl-[protein] + nicotinamide + H(+)</text>
        <dbReference type="Rhea" id="RHEA:58232"/>
        <dbReference type="Rhea" id="RHEA-COMP:9863"/>
        <dbReference type="Rhea" id="RHEA-COMP:15091"/>
        <dbReference type="ChEBI" id="CHEBI:15378"/>
        <dbReference type="ChEBI" id="CHEBI:17154"/>
        <dbReference type="ChEBI" id="CHEBI:29999"/>
        <dbReference type="ChEBI" id="CHEBI:57540"/>
        <dbReference type="ChEBI" id="CHEBI:142556"/>
    </reaction>
    <physiologicalReaction direction="left-to-right" evidence="28">
        <dbReference type="Rhea" id="RHEA:58233"/>
    </physiologicalReaction>
</comment>
<evidence type="ECO:0000256" key="4">
    <source>
        <dbReference type="ARBA" id="ARBA00022454"/>
    </source>
</evidence>
<keyword evidence="19 29" id="KW-0520">NAD</keyword>
<evidence type="ECO:0000256" key="1">
    <source>
        <dbReference type="ARBA" id="ARBA00004286"/>
    </source>
</evidence>
<evidence type="ECO:0000256" key="16">
    <source>
        <dbReference type="ARBA" id="ARBA00022833"/>
    </source>
</evidence>
<dbReference type="GO" id="GO:0045087">
    <property type="term" value="P:innate immune response"/>
    <property type="evidence" value="ECO:0007669"/>
    <property type="project" value="UniProtKB-KW"/>
</dbReference>
<evidence type="ECO:0000256" key="29">
    <source>
        <dbReference type="RuleBase" id="RU362114"/>
    </source>
</evidence>
<evidence type="ECO:0000256" key="13">
    <source>
        <dbReference type="ARBA" id="ARBA00022737"/>
    </source>
</evidence>
<dbReference type="GO" id="GO:0005829">
    <property type="term" value="C:cytosol"/>
    <property type="evidence" value="ECO:0007669"/>
    <property type="project" value="UniProtKB-SubCell"/>
</dbReference>
<dbReference type="PROSITE" id="PS51060">
    <property type="entry name" value="PARP_ALPHA_HD"/>
    <property type="match status" value="1"/>
</dbReference>
<sequence length="490" mass="54885">MLGSWWVFRSWGRIGTSVGGTKLEDMSDLFEAISHFKELFEEKTGNNFTSNTYTKVPGRWTVLDVEFDTDEVAQPLTVSAADSKLPLPVQELVKLIFDIDCMKSQMKEFEIDLKKLPLGKLSERQLLAAYSVLTEAQQVLSEDSKHNGTKILDCSNRFYTLIPHDFGMNKAPLLDNFDIIKSKVDMVESLREIQTAYCLLKSKGDARNDGASLIEQHYEKLNTKLEVVDEKSEEFEVLQQYDDFHECAIVPPQIFRVERQGEAKRFKPFKKLHNHKLLWHGSRLTNFAGILSQGLRIAPPEAPSTGYMFGKGIYFADMVSKSANYCATSNINPTGLLLLCDVALGNMEKKKSAEYGLRIAPPEAPSTGYMFGKGIYFADMVSKSANYCATSNINPTGLLLLCDVALGNMEKKKSAEYVTKLPGGKHSTMGCGSTFPDPDGSRTLHGIEVPCATPKHDRGISSSLLYNEYIVYDVAQVQVKYLVRMKFLYN</sequence>
<dbReference type="InterPro" id="IPR012317">
    <property type="entry name" value="Poly(ADP-ribose)pol_cat_dom"/>
</dbReference>
<dbReference type="GO" id="GO:0003950">
    <property type="term" value="F:NAD+ poly-ADP-ribosyltransferase activity"/>
    <property type="evidence" value="ECO:0007669"/>
    <property type="project" value="UniProtKB-UniRule"/>
</dbReference>
<dbReference type="SUPFAM" id="SSF47587">
    <property type="entry name" value="Domain of poly(ADP-ribose) polymerase"/>
    <property type="match status" value="1"/>
</dbReference>
<comment type="subcellular location">
    <subcellularLocation>
        <location evidence="1">Chromosome</location>
    </subcellularLocation>
    <subcellularLocation>
        <location evidence="2">Cytoplasm</location>
        <location evidence="2">Cytosol</location>
    </subcellularLocation>
    <subcellularLocation>
        <location evidence="3">Nucleus</location>
        <location evidence="3">Nucleolus</location>
    </subcellularLocation>
</comment>
<dbReference type="SUPFAM" id="SSF142921">
    <property type="entry name" value="WGR domain-like"/>
    <property type="match status" value="1"/>
</dbReference>
<dbReference type="EC" id="2.4.2.-" evidence="29"/>